<protein>
    <submittedName>
        <fullName evidence="1">Uncharacterized protein</fullName>
    </submittedName>
</protein>
<comment type="caution">
    <text evidence="1">The sequence shown here is derived from an EMBL/GenBank/DDBJ whole genome shotgun (WGS) entry which is preliminary data.</text>
</comment>
<sequence>MYLGDDHEHEETINAFVFESKFDIILGRTWLKTRAPKPNWSDDTWEIQNLNKDIPINISQQLFTTHPTYTRNTDTKMNDSVDYLLSANQVSRLLKKDEVEECYMLYFMNDKTGNSVLSKTSILNEAK</sequence>
<keyword evidence="2" id="KW-1185">Reference proteome</keyword>
<organism evidence="1 2">
    <name type="scientific">Helicostylum pulchrum</name>
    <dbReference type="NCBI Taxonomy" id="562976"/>
    <lineage>
        <taxon>Eukaryota</taxon>
        <taxon>Fungi</taxon>
        <taxon>Fungi incertae sedis</taxon>
        <taxon>Mucoromycota</taxon>
        <taxon>Mucoromycotina</taxon>
        <taxon>Mucoromycetes</taxon>
        <taxon>Mucorales</taxon>
        <taxon>Mucorineae</taxon>
        <taxon>Mucoraceae</taxon>
        <taxon>Helicostylum</taxon>
    </lineage>
</organism>
<accession>A0ABP9XQW8</accession>
<evidence type="ECO:0000313" key="2">
    <source>
        <dbReference type="Proteomes" id="UP001476247"/>
    </source>
</evidence>
<reference evidence="1 2" key="1">
    <citation type="submission" date="2024-04" db="EMBL/GenBank/DDBJ databases">
        <title>genome sequences of Mucor flavus KT1a and Helicostylum pulchrum KT1b strains isolation_sourced from the surface of a dry-aged beef.</title>
        <authorList>
            <person name="Toyotome T."/>
            <person name="Hosono M."/>
            <person name="Torimaru M."/>
            <person name="Fukuda K."/>
            <person name="Mikami N."/>
        </authorList>
    </citation>
    <scope>NUCLEOTIDE SEQUENCE [LARGE SCALE GENOMIC DNA]</scope>
    <source>
        <strain evidence="1 2">KT1b</strain>
    </source>
</reference>
<proteinExistence type="predicted"/>
<evidence type="ECO:0000313" key="1">
    <source>
        <dbReference type="EMBL" id="GAA5796803.1"/>
    </source>
</evidence>
<name>A0ABP9XQW8_9FUNG</name>
<gene>
    <name evidence="1" type="ORF">HPULCUR_002179</name>
</gene>
<dbReference type="InterPro" id="IPR021109">
    <property type="entry name" value="Peptidase_aspartic_dom_sf"/>
</dbReference>
<dbReference type="Proteomes" id="UP001476247">
    <property type="component" value="Unassembled WGS sequence"/>
</dbReference>
<dbReference type="Gene3D" id="2.40.70.10">
    <property type="entry name" value="Acid Proteases"/>
    <property type="match status" value="1"/>
</dbReference>
<dbReference type="EMBL" id="BAABUJ010000006">
    <property type="protein sequence ID" value="GAA5796803.1"/>
    <property type="molecule type" value="Genomic_DNA"/>
</dbReference>